<dbReference type="Gene3D" id="1.10.730.10">
    <property type="entry name" value="Isoleucyl-tRNA Synthetase, Domain 1"/>
    <property type="match status" value="1"/>
</dbReference>
<dbReference type="InterPro" id="IPR014729">
    <property type="entry name" value="Rossmann-like_a/b/a_fold"/>
</dbReference>
<evidence type="ECO:0000259" key="11">
    <source>
        <dbReference type="SMART" id="SM00836"/>
    </source>
</evidence>
<evidence type="ECO:0000256" key="6">
    <source>
        <dbReference type="ARBA" id="ARBA00022917"/>
    </source>
</evidence>
<dbReference type="Pfam" id="PF00750">
    <property type="entry name" value="tRNA-synt_1d"/>
    <property type="match status" value="1"/>
</dbReference>
<comment type="caution">
    <text evidence="13">The sequence shown here is derived from an EMBL/GenBank/DDBJ whole genome shotgun (WGS) entry which is preliminary data.</text>
</comment>
<protein>
    <recommendedName>
        <fullName evidence="9">Arginine--tRNA ligase</fullName>
        <ecNumber evidence="9">6.1.1.19</ecNumber>
    </recommendedName>
    <alternativeName>
        <fullName evidence="9">Arginyl-tRNA synthetase</fullName>
        <shortName evidence="9">ArgRS</shortName>
    </alternativeName>
</protein>
<dbReference type="SUPFAM" id="SSF52374">
    <property type="entry name" value="Nucleotidylyl transferase"/>
    <property type="match status" value="1"/>
</dbReference>
<name>A0A2A4GA51_9FLAO</name>
<dbReference type="GO" id="GO:0005737">
    <property type="term" value="C:cytoplasm"/>
    <property type="evidence" value="ECO:0007669"/>
    <property type="project" value="UniProtKB-SubCell"/>
</dbReference>
<keyword evidence="3 9" id="KW-0436">Ligase</keyword>
<dbReference type="PROSITE" id="PS00178">
    <property type="entry name" value="AA_TRNA_LIGASE_I"/>
    <property type="match status" value="1"/>
</dbReference>
<dbReference type="InterPro" id="IPR035684">
    <property type="entry name" value="ArgRS_core"/>
</dbReference>
<comment type="similarity">
    <text evidence="1 9 10">Belongs to the class-I aminoacyl-tRNA synthetase family.</text>
</comment>
<keyword evidence="4 9" id="KW-0547">Nucleotide-binding</keyword>
<evidence type="ECO:0000256" key="2">
    <source>
        <dbReference type="ARBA" id="ARBA00022490"/>
    </source>
</evidence>
<dbReference type="Pfam" id="PF05746">
    <property type="entry name" value="DALR_1"/>
    <property type="match status" value="1"/>
</dbReference>
<evidence type="ECO:0000256" key="10">
    <source>
        <dbReference type="RuleBase" id="RU363038"/>
    </source>
</evidence>
<organism evidence="13 14">
    <name type="scientific">Sediminicola luteus</name>
    <dbReference type="NCBI Taxonomy" id="319238"/>
    <lineage>
        <taxon>Bacteria</taxon>
        <taxon>Pseudomonadati</taxon>
        <taxon>Bacteroidota</taxon>
        <taxon>Flavobacteriia</taxon>
        <taxon>Flavobacteriales</taxon>
        <taxon>Flavobacteriaceae</taxon>
        <taxon>Sediminicola</taxon>
    </lineage>
</organism>
<reference evidence="13 14" key="1">
    <citation type="submission" date="2017-04" db="EMBL/GenBank/DDBJ databases">
        <title>A new member of the family Flavobacteriaceae isolated from ascidians.</title>
        <authorList>
            <person name="Chen L."/>
        </authorList>
    </citation>
    <scope>NUCLEOTIDE SEQUENCE [LARGE SCALE GENOMIC DNA]</scope>
    <source>
        <strain evidence="13 14">HQA918</strain>
    </source>
</reference>
<dbReference type="Gene3D" id="3.40.50.620">
    <property type="entry name" value="HUPs"/>
    <property type="match status" value="1"/>
</dbReference>
<dbReference type="SUPFAM" id="SSF47323">
    <property type="entry name" value="Anticodon-binding domain of a subclass of class I aminoacyl-tRNA synthetases"/>
    <property type="match status" value="1"/>
</dbReference>
<feature type="short sequence motif" description="'HIGH' region" evidence="9">
    <location>
        <begin position="122"/>
        <end position="132"/>
    </location>
</feature>
<dbReference type="NCBIfam" id="TIGR00456">
    <property type="entry name" value="argS"/>
    <property type="match status" value="1"/>
</dbReference>
<dbReference type="InterPro" id="IPR005148">
    <property type="entry name" value="Arg-tRNA-synth_N"/>
</dbReference>
<dbReference type="PANTHER" id="PTHR11956:SF5">
    <property type="entry name" value="ARGININE--TRNA LIGASE, CYTOPLASMIC"/>
    <property type="match status" value="1"/>
</dbReference>
<dbReference type="OrthoDB" id="9805987at2"/>
<evidence type="ECO:0000256" key="3">
    <source>
        <dbReference type="ARBA" id="ARBA00022598"/>
    </source>
</evidence>
<dbReference type="EMBL" id="NBWU01000003">
    <property type="protein sequence ID" value="PCE64635.1"/>
    <property type="molecule type" value="Genomic_DNA"/>
</dbReference>
<dbReference type="Pfam" id="PF03485">
    <property type="entry name" value="Arg_tRNA_synt_N"/>
    <property type="match status" value="1"/>
</dbReference>
<evidence type="ECO:0000256" key="9">
    <source>
        <dbReference type="HAMAP-Rule" id="MF_00123"/>
    </source>
</evidence>
<dbReference type="SMART" id="SM01016">
    <property type="entry name" value="Arg_tRNA_synt_N"/>
    <property type="match status" value="1"/>
</dbReference>
<keyword evidence="6 9" id="KW-0648">Protein biosynthesis</keyword>
<comment type="subunit">
    <text evidence="9">Monomer.</text>
</comment>
<accession>A0A2A4GA51</accession>
<feature type="domain" description="Arginyl tRNA synthetase N-terminal" evidence="12">
    <location>
        <begin position="5"/>
        <end position="86"/>
    </location>
</feature>
<dbReference type="InterPro" id="IPR036695">
    <property type="entry name" value="Arg-tRNA-synth_N_sf"/>
</dbReference>
<evidence type="ECO:0000313" key="13">
    <source>
        <dbReference type="EMBL" id="PCE64635.1"/>
    </source>
</evidence>
<keyword evidence="7 9" id="KW-0030">Aminoacyl-tRNA synthetase</keyword>
<evidence type="ECO:0000313" key="14">
    <source>
        <dbReference type="Proteomes" id="UP000219559"/>
    </source>
</evidence>
<evidence type="ECO:0000256" key="4">
    <source>
        <dbReference type="ARBA" id="ARBA00022741"/>
    </source>
</evidence>
<keyword evidence="2 9" id="KW-0963">Cytoplasm</keyword>
<dbReference type="HAMAP" id="MF_00123">
    <property type="entry name" value="Arg_tRNA_synth"/>
    <property type="match status" value="1"/>
</dbReference>
<evidence type="ECO:0000256" key="8">
    <source>
        <dbReference type="ARBA" id="ARBA00049339"/>
    </source>
</evidence>
<dbReference type="GO" id="GO:0006420">
    <property type="term" value="P:arginyl-tRNA aminoacylation"/>
    <property type="evidence" value="ECO:0007669"/>
    <property type="project" value="UniProtKB-UniRule"/>
</dbReference>
<evidence type="ECO:0000259" key="12">
    <source>
        <dbReference type="SMART" id="SM01016"/>
    </source>
</evidence>
<dbReference type="GO" id="GO:0005524">
    <property type="term" value="F:ATP binding"/>
    <property type="evidence" value="ECO:0007669"/>
    <property type="project" value="UniProtKB-UniRule"/>
</dbReference>
<dbReference type="InterPro" id="IPR009080">
    <property type="entry name" value="tRNAsynth_Ia_anticodon-bd"/>
</dbReference>
<proteinExistence type="inferred from homology"/>
<dbReference type="SUPFAM" id="SSF55190">
    <property type="entry name" value="Arginyl-tRNA synthetase (ArgRS), N-terminal 'additional' domain"/>
    <property type="match status" value="1"/>
</dbReference>
<evidence type="ECO:0000256" key="5">
    <source>
        <dbReference type="ARBA" id="ARBA00022840"/>
    </source>
</evidence>
<dbReference type="FunFam" id="1.10.730.10:FF:000006">
    <property type="entry name" value="Arginyl-tRNA synthetase 2, mitochondrial"/>
    <property type="match status" value="1"/>
</dbReference>
<dbReference type="RefSeq" id="WP_097440791.1">
    <property type="nucleotide sequence ID" value="NZ_KZ300476.1"/>
</dbReference>
<comment type="catalytic activity">
    <reaction evidence="8 9">
        <text>tRNA(Arg) + L-arginine + ATP = L-arginyl-tRNA(Arg) + AMP + diphosphate</text>
        <dbReference type="Rhea" id="RHEA:20301"/>
        <dbReference type="Rhea" id="RHEA-COMP:9658"/>
        <dbReference type="Rhea" id="RHEA-COMP:9673"/>
        <dbReference type="ChEBI" id="CHEBI:30616"/>
        <dbReference type="ChEBI" id="CHEBI:32682"/>
        <dbReference type="ChEBI" id="CHEBI:33019"/>
        <dbReference type="ChEBI" id="CHEBI:78442"/>
        <dbReference type="ChEBI" id="CHEBI:78513"/>
        <dbReference type="ChEBI" id="CHEBI:456215"/>
        <dbReference type="EC" id="6.1.1.19"/>
    </reaction>
</comment>
<dbReference type="SMART" id="SM00836">
    <property type="entry name" value="DALR_1"/>
    <property type="match status" value="1"/>
</dbReference>
<evidence type="ECO:0000256" key="7">
    <source>
        <dbReference type="ARBA" id="ARBA00023146"/>
    </source>
</evidence>
<dbReference type="GO" id="GO:0004814">
    <property type="term" value="F:arginine-tRNA ligase activity"/>
    <property type="evidence" value="ECO:0007669"/>
    <property type="project" value="UniProtKB-UniRule"/>
</dbReference>
<keyword evidence="14" id="KW-1185">Reference proteome</keyword>
<dbReference type="PRINTS" id="PR01038">
    <property type="entry name" value="TRNASYNTHARG"/>
</dbReference>
<feature type="domain" description="DALR anticodon binding" evidence="11">
    <location>
        <begin position="476"/>
        <end position="595"/>
    </location>
</feature>
<comment type="subcellular location">
    <subcellularLocation>
        <location evidence="9">Cytoplasm</location>
    </subcellularLocation>
</comment>
<gene>
    <name evidence="9" type="primary">argS</name>
    <name evidence="13" type="ORF">B7P33_09435</name>
</gene>
<dbReference type="InterPro" id="IPR008909">
    <property type="entry name" value="DALR_anticod-bd"/>
</dbReference>
<dbReference type="PANTHER" id="PTHR11956">
    <property type="entry name" value="ARGINYL-TRNA SYNTHETASE"/>
    <property type="match status" value="1"/>
</dbReference>
<dbReference type="FunFam" id="3.40.50.620:FF:000125">
    <property type="entry name" value="Arginine--tRNA ligase"/>
    <property type="match status" value="1"/>
</dbReference>
<evidence type="ECO:0000256" key="1">
    <source>
        <dbReference type="ARBA" id="ARBA00005594"/>
    </source>
</evidence>
<dbReference type="Proteomes" id="UP000219559">
    <property type="component" value="Unassembled WGS sequence"/>
</dbReference>
<dbReference type="InterPro" id="IPR001278">
    <property type="entry name" value="Arg-tRNA-ligase"/>
</dbReference>
<dbReference type="InterPro" id="IPR001412">
    <property type="entry name" value="aa-tRNA-synth_I_CS"/>
</dbReference>
<dbReference type="AlphaFoldDB" id="A0A2A4GA51"/>
<keyword evidence="5 9" id="KW-0067">ATP-binding</keyword>
<sequence length="595" mass="67362">MDLQQLLEAQVKQAVNTLFEVALPSVEFQATRKDFEGDITVVVFPMLRHIKGNPVQIGEQIGAYLTENVDEVSGYNVVKGFLNLVVSEAYYLSFFNGARSQAQFGYEKEPTDQTLMVEYSSPNTNKPLHLGHIRNNLLGYSVAEILKAAGNKVYKTQIINDRGIHICKSMLAWQRFGKGETPESTGLKGDKLVGNYYVAFDKAYKAEIETLVAGGMEIEKAKKEAPILLEAQEMLRKWEAGDSGVVQLWETMNKWVYDGFDITYKNLGVDFDCLYYESNTYLLGKDFVNTGLEKGVFFKKEDGSVWCDLTDEGLDEKIVLRADGTAVYMTQDIGTAIQRVTDYPDITGMVYTVGNEQDYHFKVLFLILKKLGFDWAQRLYHLSYGMVDLPSGKMKSREGTVVDADDLVVQMAETAEKISEELGKLDAYSEAEKKELYKTIGLGALKYYILKVDPKKRILFNPEESVDFQGNTGPFIQYTYARIQSILRKADFDYTQTIALTDLPEGFHAKEKELIKQIEQFPEVLQMAAEQYSPALIANYTYDLVKEFNSFYQNVSILGETQEKVKVFRVQLAEKVGLVIKDAFALLGIEVPERM</sequence>
<dbReference type="Gene3D" id="3.30.1360.70">
    <property type="entry name" value="Arginyl tRNA synthetase N-terminal domain"/>
    <property type="match status" value="1"/>
</dbReference>
<dbReference type="EC" id="6.1.1.19" evidence="9"/>